<evidence type="ECO:0000256" key="2">
    <source>
        <dbReference type="SAM" id="Phobius"/>
    </source>
</evidence>
<keyword evidence="2" id="KW-0472">Membrane</keyword>
<evidence type="ECO:0000256" key="3">
    <source>
        <dbReference type="SAM" id="SignalP"/>
    </source>
</evidence>
<feature type="chain" id="PRO_5038733809" description="LGFP repeat-containing protein" evidence="3">
    <location>
        <begin position="29"/>
        <end position="390"/>
    </location>
</feature>
<proteinExistence type="predicted"/>
<evidence type="ECO:0000256" key="1">
    <source>
        <dbReference type="SAM" id="MobiDB-lite"/>
    </source>
</evidence>
<keyword evidence="2" id="KW-0812">Transmembrane</keyword>
<feature type="compositionally biased region" description="Polar residues" evidence="1">
    <location>
        <begin position="329"/>
        <end position="342"/>
    </location>
</feature>
<reference evidence="4 5" key="1">
    <citation type="submission" date="2020-05" db="EMBL/GenBank/DDBJ databases">
        <title>MicrobeNet Type strains.</title>
        <authorList>
            <person name="Nicholson A.C."/>
        </authorList>
    </citation>
    <scope>NUCLEOTIDE SEQUENCE [LARGE SCALE GENOMIC DNA]</scope>
    <source>
        <strain evidence="4 5">JCM 3224</strain>
    </source>
</reference>
<keyword evidence="5" id="KW-1185">Reference proteome</keyword>
<name>A0A849C9Q1_9NOCA</name>
<evidence type="ECO:0000313" key="5">
    <source>
        <dbReference type="Proteomes" id="UP000586827"/>
    </source>
</evidence>
<accession>A0A849C9Q1</accession>
<dbReference type="Proteomes" id="UP000586827">
    <property type="component" value="Unassembled WGS sequence"/>
</dbReference>
<gene>
    <name evidence="4" type="ORF">HLB23_37810</name>
</gene>
<dbReference type="Pfam" id="PF08310">
    <property type="entry name" value="LGFP"/>
    <property type="match status" value="2"/>
</dbReference>
<protein>
    <recommendedName>
        <fullName evidence="6">LGFP repeat-containing protein</fullName>
    </recommendedName>
</protein>
<feature type="transmembrane region" description="Helical" evidence="2">
    <location>
        <begin position="245"/>
        <end position="265"/>
    </location>
</feature>
<dbReference type="AlphaFoldDB" id="A0A849C9Q1"/>
<evidence type="ECO:0000313" key="4">
    <source>
        <dbReference type="EMBL" id="NNH75543.1"/>
    </source>
</evidence>
<sequence length="390" mass="39558">MSISRLAFASGLAALLASGLCGAPAASAAPSDEATTAINERFTEFGGSESLLGNPVGAATDIADGAERDYAGGTIFYSADTGAHVMHGGILDKYRSLGGPAALGFPRNDESGAGDGTGRFNDFARPGGAAIYWSPQSGAHLMRGEVLDAWTASGGVEGPFGYPTTDTAVVNGIETGQFSGPGGTEISWSETNGLTTQPPALAASLPGFRANAEGGAVPNPNIDVPGVPSPNIGAPEASSSGINRWWAVPIGLAITAVAGGLLAMLGGRRRGPVTAPSMSVPKPKTPNAKAPEATVPQSNPPRMTAPSADMPNAEVRKPGMSGTEVRRPNTPNVDAPQWQNPEVGTGGGRHAKRETTRLTPLVGDDIPPLTDGRTGADQESGTDENTGRRS</sequence>
<feature type="region of interest" description="Disordered" evidence="1">
    <location>
        <begin position="272"/>
        <end position="390"/>
    </location>
</feature>
<evidence type="ECO:0008006" key="6">
    <source>
        <dbReference type="Google" id="ProtNLM"/>
    </source>
</evidence>
<comment type="caution">
    <text evidence="4">The sequence shown here is derived from an EMBL/GenBank/DDBJ whole genome shotgun (WGS) entry which is preliminary data.</text>
</comment>
<keyword evidence="3" id="KW-0732">Signal</keyword>
<feature type="signal peptide" evidence="3">
    <location>
        <begin position="1"/>
        <end position="28"/>
    </location>
</feature>
<organism evidence="4 5">
    <name type="scientific">Nocardia uniformis</name>
    <dbReference type="NCBI Taxonomy" id="53432"/>
    <lineage>
        <taxon>Bacteria</taxon>
        <taxon>Bacillati</taxon>
        <taxon>Actinomycetota</taxon>
        <taxon>Actinomycetes</taxon>
        <taxon>Mycobacteriales</taxon>
        <taxon>Nocardiaceae</taxon>
        <taxon>Nocardia</taxon>
    </lineage>
</organism>
<dbReference type="InterPro" id="IPR013207">
    <property type="entry name" value="LGFP"/>
</dbReference>
<dbReference type="EMBL" id="JABELX010000023">
    <property type="protein sequence ID" value="NNH75543.1"/>
    <property type="molecule type" value="Genomic_DNA"/>
</dbReference>
<keyword evidence="2" id="KW-1133">Transmembrane helix</keyword>
<dbReference type="RefSeq" id="WP_067528859.1">
    <property type="nucleotide sequence ID" value="NZ_JABELX010000023.1"/>
</dbReference>